<evidence type="ECO:0000256" key="6">
    <source>
        <dbReference type="ARBA" id="ARBA00022763"/>
    </source>
</evidence>
<dbReference type="GO" id="GO:0006310">
    <property type="term" value="P:DNA recombination"/>
    <property type="evidence" value="ECO:0007669"/>
    <property type="project" value="UniProtKB-UniRule"/>
</dbReference>
<keyword evidence="16" id="KW-1185">Reference proteome</keyword>
<evidence type="ECO:0000256" key="2">
    <source>
        <dbReference type="ARBA" id="ARBA00022490"/>
    </source>
</evidence>
<keyword evidence="4 13" id="KW-0479">Metal-binding</keyword>
<dbReference type="EC" id="3.1.21.10" evidence="13 14"/>
<evidence type="ECO:0000256" key="1">
    <source>
        <dbReference type="ARBA" id="ARBA00009518"/>
    </source>
</evidence>
<evidence type="ECO:0000256" key="11">
    <source>
        <dbReference type="ARBA" id="ARBA00023204"/>
    </source>
</evidence>
<keyword evidence="5 13" id="KW-0255">Endonuclease</keyword>
<feature type="binding site" evidence="13">
    <location>
        <position position="80"/>
    </location>
    <ligand>
        <name>Mg(2+)</name>
        <dbReference type="ChEBI" id="CHEBI:18420"/>
        <label>2</label>
    </ligand>
</feature>
<evidence type="ECO:0000256" key="13">
    <source>
        <dbReference type="HAMAP-Rule" id="MF_00034"/>
    </source>
</evidence>
<dbReference type="RefSeq" id="WP_184211922.1">
    <property type="nucleotide sequence ID" value="NZ_JACHIF010000010.1"/>
</dbReference>
<keyword evidence="7 13" id="KW-0378">Hydrolase</keyword>
<dbReference type="PRINTS" id="PR00696">
    <property type="entry name" value="RSOLVASERUVC"/>
</dbReference>
<dbReference type="FunFam" id="3.30.420.10:FF:000002">
    <property type="entry name" value="Crossover junction endodeoxyribonuclease RuvC"/>
    <property type="match status" value="1"/>
</dbReference>
<dbReference type="EMBL" id="JACHIF010000010">
    <property type="protein sequence ID" value="MBB5039804.1"/>
    <property type="molecule type" value="Genomic_DNA"/>
</dbReference>
<dbReference type="GO" id="GO:0003677">
    <property type="term" value="F:DNA binding"/>
    <property type="evidence" value="ECO:0007669"/>
    <property type="project" value="UniProtKB-KW"/>
</dbReference>
<dbReference type="PANTHER" id="PTHR30194">
    <property type="entry name" value="CROSSOVER JUNCTION ENDODEOXYRIBONUCLEASE RUVC"/>
    <property type="match status" value="1"/>
</dbReference>
<evidence type="ECO:0000256" key="9">
    <source>
        <dbReference type="ARBA" id="ARBA00023125"/>
    </source>
</evidence>
<dbReference type="GO" id="GO:0008821">
    <property type="term" value="F:crossover junction DNA endonuclease activity"/>
    <property type="evidence" value="ECO:0007669"/>
    <property type="project" value="UniProtKB-UniRule"/>
</dbReference>
<comment type="catalytic activity">
    <reaction evidence="12 13">
        <text>Endonucleolytic cleavage at a junction such as a reciprocal single-stranded crossover between two homologous DNA duplexes (Holliday junction).</text>
        <dbReference type="EC" id="3.1.21.10"/>
    </reaction>
</comment>
<dbReference type="GO" id="GO:0005737">
    <property type="term" value="C:cytoplasm"/>
    <property type="evidence" value="ECO:0007669"/>
    <property type="project" value="UniProtKB-SubCell"/>
</dbReference>
<gene>
    <name evidence="13" type="primary">ruvC</name>
    <name evidence="15" type="ORF">HNQ64_004082</name>
</gene>
<comment type="subunit">
    <text evidence="13">Homodimer which binds Holliday junction (HJ) DNA. The HJ becomes 2-fold symmetrical on binding to RuvC with unstacked arms; it has a different conformation from HJ DNA in complex with RuvA. In the full resolvosome a probable DNA-RuvA(4)-RuvB(12)-RuvC(2) complex forms which resolves the HJ.</text>
</comment>
<sequence length="180" mass="19437">MPLPRPSPQPPITERVLAIDPALRNTGWAILEKTGRDLKAIAYGVITNKPKLLHSGCLVAIREQLHEVIRQHSPTVCAIEATIYVQSFKTAIVLGTARAACLIAAAEHGMAIYEYAPKEVKQAAVGRGAAQKDQVAFMIRSMLRLRETPPPDAADALAVGIAHFQNADAGAAITREMKRV</sequence>
<dbReference type="GO" id="GO:0048476">
    <property type="term" value="C:Holliday junction resolvase complex"/>
    <property type="evidence" value="ECO:0007669"/>
    <property type="project" value="UniProtKB-UniRule"/>
</dbReference>
<feature type="active site" evidence="13">
    <location>
        <position position="152"/>
    </location>
</feature>
<organism evidence="15 16">
    <name type="scientific">Prosthecobacter dejongeii</name>
    <dbReference type="NCBI Taxonomy" id="48465"/>
    <lineage>
        <taxon>Bacteria</taxon>
        <taxon>Pseudomonadati</taxon>
        <taxon>Verrucomicrobiota</taxon>
        <taxon>Verrucomicrobiia</taxon>
        <taxon>Verrucomicrobiales</taxon>
        <taxon>Verrucomicrobiaceae</taxon>
        <taxon>Prosthecobacter</taxon>
    </lineage>
</organism>
<feature type="active site" evidence="13">
    <location>
        <position position="80"/>
    </location>
</feature>
<dbReference type="NCBIfam" id="TIGR00228">
    <property type="entry name" value="ruvC"/>
    <property type="match status" value="1"/>
</dbReference>
<evidence type="ECO:0000256" key="14">
    <source>
        <dbReference type="NCBIfam" id="TIGR00228"/>
    </source>
</evidence>
<keyword evidence="8 13" id="KW-0460">Magnesium</keyword>
<evidence type="ECO:0000256" key="8">
    <source>
        <dbReference type="ARBA" id="ARBA00022842"/>
    </source>
</evidence>
<evidence type="ECO:0000256" key="4">
    <source>
        <dbReference type="ARBA" id="ARBA00022723"/>
    </source>
</evidence>
<evidence type="ECO:0000256" key="3">
    <source>
        <dbReference type="ARBA" id="ARBA00022722"/>
    </source>
</evidence>
<feature type="active site" evidence="13">
    <location>
        <position position="20"/>
    </location>
</feature>
<keyword evidence="10 13" id="KW-0233">DNA recombination</keyword>
<feature type="binding site" evidence="13">
    <location>
        <position position="152"/>
    </location>
    <ligand>
        <name>Mg(2+)</name>
        <dbReference type="ChEBI" id="CHEBI:18420"/>
        <label>1</label>
    </ligand>
</feature>
<dbReference type="InterPro" id="IPR012337">
    <property type="entry name" value="RNaseH-like_sf"/>
</dbReference>
<comment type="function">
    <text evidence="13">The RuvA-RuvB-RuvC complex processes Holliday junction (HJ) DNA during genetic recombination and DNA repair. Endonuclease that resolves HJ intermediates. Cleaves cruciform DNA by making single-stranded nicks across the HJ at symmetrical positions within the homologous arms, yielding a 5'-phosphate and a 3'-hydroxyl group; requires a central core of homology in the junction. The consensus cleavage sequence is 5'-(A/T)TT(C/G)-3'. Cleavage occurs on the 3'-side of the TT dinucleotide at the point of strand exchange. HJ branch migration catalyzed by RuvA-RuvB allows RuvC to scan DNA until it finds its consensus sequence, where it cleaves and resolves the cruciform DNA.</text>
</comment>
<dbReference type="Proteomes" id="UP000534294">
    <property type="component" value="Unassembled WGS sequence"/>
</dbReference>
<dbReference type="Pfam" id="PF02075">
    <property type="entry name" value="RuvC"/>
    <property type="match status" value="1"/>
</dbReference>
<comment type="caution">
    <text evidence="15">The sequence shown here is derived from an EMBL/GenBank/DDBJ whole genome shotgun (WGS) entry which is preliminary data.</text>
</comment>
<keyword evidence="11 13" id="KW-0234">DNA repair</keyword>
<keyword evidence="9 13" id="KW-0238">DNA-binding</keyword>
<keyword evidence="2 13" id="KW-0963">Cytoplasm</keyword>
<dbReference type="PANTHER" id="PTHR30194:SF3">
    <property type="entry name" value="CROSSOVER JUNCTION ENDODEOXYRIBONUCLEASE RUVC"/>
    <property type="match status" value="1"/>
</dbReference>
<comment type="cofactor">
    <cofactor evidence="13">
        <name>Mg(2+)</name>
        <dbReference type="ChEBI" id="CHEBI:18420"/>
    </cofactor>
    <text evidence="13">Binds 2 Mg(2+) ion per subunit.</text>
</comment>
<dbReference type="GO" id="GO:0006281">
    <property type="term" value="P:DNA repair"/>
    <property type="evidence" value="ECO:0007669"/>
    <property type="project" value="UniProtKB-UniRule"/>
</dbReference>
<reference evidence="15 16" key="1">
    <citation type="submission" date="2020-08" db="EMBL/GenBank/DDBJ databases">
        <title>Genomic Encyclopedia of Type Strains, Phase IV (KMG-IV): sequencing the most valuable type-strain genomes for metagenomic binning, comparative biology and taxonomic classification.</title>
        <authorList>
            <person name="Goeker M."/>
        </authorList>
    </citation>
    <scope>NUCLEOTIDE SEQUENCE [LARGE SCALE GENOMIC DNA]</scope>
    <source>
        <strain evidence="15 16">DSM 12251</strain>
    </source>
</reference>
<dbReference type="InterPro" id="IPR036397">
    <property type="entry name" value="RNaseH_sf"/>
</dbReference>
<proteinExistence type="inferred from homology"/>
<evidence type="ECO:0000256" key="5">
    <source>
        <dbReference type="ARBA" id="ARBA00022759"/>
    </source>
</evidence>
<dbReference type="CDD" id="cd16962">
    <property type="entry name" value="RuvC"/>
    <property type="match status" value="1"/>
</dbReference>
<dbReference type="SUPFAM" id="SSF53098">
    <property type="entry name" value="Ribonuclease H-like"/>
    <property type="match status" value="1"/>
</dbReference>
<keyword evidence="6 13" id="KW-0227">DNA damage</keyword>
<keyword evidence="3 13" id="KW-0540">Nuclease</keyword>
<dbReference type="Gene3D" id="3.30.420.10">
    <property type="entry name" value="Ribonuclease H-like superfamily/Ribonuclease H"/>
    <property type="match status" value="1"/>
</dbReference>
<feature type="binding site" evidence="13">
    <location>
        <position position="20"/>
    </location>
    <ligand>
        <name>Mg(2+)</name>
        <dbReference type="ChEBI" id="CHEBI:18420"/>
        <label>1</label>
    </ligand>
</feature>
<comment type="subcellular location">
    <subcellularLocation>
        <location evidence="13">Cytoplasm</location>
    </subcellularLocation>
</comment>
<evidence type="ECO:0000256" key="7">
    <source>
        <dbReference type="ARBA" id="ARBA00022801"/>
    </source>
</evidence>
<evidence type="ECO:0000313" key="16">
    <source>
        <dbReference type="Proteomes" id="UP000534294"/>
    </source>
</evidence>
<accession>A0A7W7YP93</accession>
<dbReference type="GO" id="GO:0000287">
    <property type="term" value="F:magnesium ion binding"/>
    <property type="evidence" value="ECO:0007669"/>
    <property type="project" value="UniProtKB-UniRule"/>
</dbReference>
<evidence type="ECO:0000256" key="12">
    <source>
        <dbReference type="ARBA" id="ARBA00029354"/>
    </source>
</evidence>
<dbReference type="HAMAP" id="MF_00034">
    <property type="entry name" value="RuvC"/>
    <property type="match status" value="1"/>
</dbReference>
<comment type="similarity">
    <text evidence="1 13">Belongs to the RuvC family.</text>
</comment>
<evidence type="ECO:0000313" key="15">
    <source>
        <dbReference type="EMBL" id="MBB5039804.1"/>
    </source>
</evidence>
<name>A0A7W7YP93_9BACT</name>
<protein>
    <recommendedName>
        <fullName evidence="13 14">Crossover junction endodeoxyribonuclease RuvC</fullName>
        <ecNumber evidence="13 14">3.1.21.10</ecNumber>
    </recommendedName>
    <alternativeName>
        <fullName evidence="13">Holliday junction nuclease RuvC</fullName>
    </alternativeName>
    <alternativeName>
        <fullName evidence="13">Holliday junction resolvase RuvC</fullName>
    </alternativeName>
</protein>
<dbReference type="InterPro" id="IPR002176">
    <property type="entry name" value="X-over_junc_endoDNase_RuvC"/>
</dbReference>
<evidence type="ECO:0000256" key="10">
    <source>
        <dbReference type="ARBA" id="ARBA00023172"/>
    </source>
</evidence>
<dbReference type="AlphaFoldDB" id="A0A7W7YP93"/>